<proteinExistence type="predicted"/>
<dbReference type="VEuPathDB" id="CryptoDB:ChTU502y2012_407g1360"/>
<reference evidence="1" key="2">
    <citation type="submission" date="2015-08" db="EMBL/GenBank/DDBJ databases">
        <authorList>
            <person name="Babu N.S."/>
            <person name="Beckwith C.J."/>
            <person name="Beseler K.G."/>
            <person name="Brison A."/>
            <person name="Carone J.V."/>
            <person name="Caskin T.P."/>
            <person name="Diamond M."/>
            <person name="Durham M.E."/>
            <person name="Foxe J.M."/>
            <person name="Go M."/>
            <person name="Henderson B.A."/>
            <person name="Jones I.B."/>
            <person name="McGettigan J.A."/>
            <person name="Micheletti S.J."/>
            <person name="Nasrallah M.E."/>
            <person name="Ortiz D."/>
            <person name="Piller C.R."/>
            <person name="Privatt S.R."/>
            <person name="Schneider S.L."/>
            <person name="Sharp S."/>
            <person name="Smith T.C."/>
            <person name="Stanton J.D."/>
            <person name="Ullery H.E."/>
            <person name="Wilson R.J."/>
            <person name="Serrano M.G."/>
            <person name="Buck G."/>
            <person name="Lee V."/>
            <person name="Wang Y."/>
            <person name="Carvalho R."/>
            <person name="Voegtly L."/>
            <person name="Shi R."/>
            <person name="Duckworth R."/>
            <person name="Johnson A."/>
            <person name="Loviza R."/>
            <person name="Walstead R."/>
            <person name="Shah Z."/>
            <person name="Kiflezghi M."/>
            <person name="Wade K."/>
            <person name="Ball S.L."/>
            <person name="Bradley K.W."/>
            <person name="Asai D.J."/>
            <person name="Bowman C.A."/>
            <person name="Russell D.A."/>
            <person name="Pope W.H."/>
            <person name="Jacobs-Sera D."/>
            <person name="Hendrix R.W."/>
            <person name="Hatfull G.F."/>
        </authorList>
    </citation>
    <scope>NUCLEOTIDE SEQUENCE [LARGE SCALE GENOMIC DNA]</scope>
</reference>
<gene>
    <name evidence="1" type="ORF">CHUDEA7_2750</name>
    <name evidence="2" type="ORF">GY17_00002075</name>
</gene>
<reference evidence="2 3" key="1">
    <citation type="submission" date="2014-11" db="EMBL/GenBank/DDBJ databases">
        <title>Comparative genomic analysis of Cryptosporidium hominis reveals occurrence of genetic recombination in virulent subtypes.</title>
        <authorList>
            <person name="Guo Y."/>
            <person name="Tang K."/>
            <person name="Frace M."/>
            <person name="Li N."/>
            <person name="Roellig D.M."/>
            <person name="Sammons S."/>
            <person name="Knipe K."/>
            <person name="Rowe L."/>
            <person name="Feng Y."/>
            <person name="Xiao L."/>
        </authorList>
    </citation>
    <scope>NUCLEOTIDE SEQUENCE [LARGE SCALE GENOMIC DNA]</scope>
    <source>
        <strain evidence="2">30976</strain>
    </source>
</reference>
<sequence length="847" mass="99240">MSKGHELSFFKYIPNVFSKKPNCKKYFSSFEIKKVLLTEKDGIKLKPEDKNHNLIELITKYNSFCSYYFNIINNIEYKNDACIKLFPKHSIKMFKVLGVNLTGEEITEFFCNFFLITKKKCFIHSTSNAEFTVENMLIWNFLTNLIYQNTRGVDLINLKSLFKNNLCNMHFNAMKSIIIVDQKFSSAFSPCSYSVYFPPIMDEVIPICTSIVDLACKSLNNSNPAEWSTQILVWISSLLRISDFNGVLKILITMNSILNNNHNNNLKSSISYGVFPYLWEGLLEMFLLINQSVSRSLINIVKTIPVCGIVFKSEILKKFFIEERVNLSIEFQKELSSKLRDVENTISKSLNAKIFRNLFLKNNKFDKFRHQRYNLLENYRNLDKSIYNSKLPYSLKHEKAHFESINNNFEGKHNLFQNCNKLKLNSGLNLDNLEFKVIRYENSVLTVCAICNSRIFRKGDVTLIQPFNKQLTLNGKQIMSFRQLAIVLNVIFIKQSLKFQGNTLKLKLKITDPGIDPSIYKHCIIICLLNYYKYIKKTTLIRRFSLKFPQPYLSLIENINREIFENLIYNLSNENKNPNDKLVIIFSRRLKHVYLCHRVEIKCILFRQEIFNFKNDSFFNNKRQDLFSYLLSFPKIDCNIIKKIIYLTKLQKNIVFLALNSIAMIINNMSYTNRINIISMIAFLQKAIIPNAKILILASRFEYAKMIKHALCTLNISAKILEEEYILYKAEYIKLRTEKNSFRGLPRYENWLYREMVVEEHDIIIINNIELNFNFVKKSLNVERKSNESSCFGHLLIEDVGVLSRLDILLLFILPFNNITLFNSGFMINDFFTKGDAKKWVDIALGN</sequence>
<dbReference type="AlphaFoldDB" id="A0A0S4TIS8"/>
<dbReference type="EMBL" id="JTAI01000004">
    <property type="protein sequence ID" value="PPS94767.1"/>
    <property type="molecule type" value="Genomic_DNA"/>
</dbReference>
<accession>A0A0S4TIS8</accession>
<dbReference type="VEuPathDB" id="CryptoDB:CHUDEA7_2750"/>
<reference evidence="2 3" key="3">
    <citation type="submission" date="2017-10" db="EMBL/GenBank/DDBJ databases">
        <title>Consistent, comparative and evidence-based genome annotation and re-annotation for the closely-related species, Cryptosporidium parvum, C. hominis and C. tyzzeri.</title>
        <authorList>
            <person name="Baptista R.P."/>
            <person name="Li Y."/>
            <person name="Sateriale A."/>
            <person name="Striepen B."/>
            <person name="Kissinger J.C."/>
        </authorList>
    </citation>
    <scope>NUCLEOTIDE SEQUENCE [LARGE SCALE GENOMIC DNA]</scope>
    <source>
        <strain evidence="2">30976</strain>
    </source>
</reference>
<name>A0A0S4TIS8_CRYHO</name>
<dbReference type="EMBL" id="LN877953">
    <property type="protein sequence ID" value="CUV07261.1"/>
    <property type="molecule type" value="Genomic_DNA"/>
</dbReference>
<organism evidence="1">
    <name type="scientific">Cryptosporidium hominis</name>
    <dbReference type="NCBI Taxonomy" id="237895"/>
    <lineage>
        <taxon>Eukaryota</taxon>
        <taxon>Sar</taxon>
        <taxon>Alveolata</taxon>
        <taxon>Apicomplexa</taxon>
        <taxon>Conoidasida</taxon>
        <taxon>Coccidia</taxon>
        <taxon>Eucoccidiorida</taxon>
        <taxon>Eimeriorina</taxon>
        <taxon>Cryptosporidiidae</taxon>
        <taxon>Cryptosporidium</taxon>
    </lineage>
</organism>
<evidence type="ECO:0000313" key="1">
    <source>
        <dbReference type="EMBL" id="CUV07261.1"/>
    </source>
</evidence>
<dbReference type="Proteomes" id="UP000199752">
    <property type="component" value="Chromosome 7"/>
</dbReference>
<dbReference type="VEuPathDB" id="CryptoDB:GY17_00002075"/>
<evidence type="ECO:0000313" key="3">
    <source>
        <dbReference type="Proteomes" id="UP001429100"/>
    </source>
</evidence>
<evidence type="ECO:0000313" key="2">
    <source>
        <dbReference type="EMBL" id="PPS94767.1"/>
    </source>
</evidence>
<protein>
    <submittedName>
        <fullName evidence="1">Uncharacterized protein</fullName>
    </submittedName>
</protein>
<dbReference type="Proteomes" id="UP001429100">
    <property type="component" value="Unassembled WGS sequence"/>
</dbReference>
<keyword evidence="3" id="KW-1185">Reference proteome</keyword>
<dbReference type="VEuPathDB" id="CryptoDB:Chro.70311"/>